<name>A0A164YXN0_9AGAM</name>
<keyword evidence="2" id="KW-1185">Reference proteome</keyword>
<dbReference type="Gene3D" id="3.80.10.10">
    <property type="entry name" value="Ribonuclease Inhibitor"/>
    <property type="match status" value="1"/>
</dbReference>
<proteinExistence type="predicted"/>
<evidence type="ECO:0000313" key="2">
    <source>
        <dbReference type="Proteomes" id="UP000076722"/>
    </source>
</evidence>
<dbReference type="Proteomes" id="UP000076722">
    <property type="component" value="Unassembled WGS sequence"/>
</dbReference>
<dbReference type="EMBL" id="KV419397">
    <property type="protein sequence ID" value="KZS97338.1"/>
    <property type="molecule type" value="Genomic_DNA"/>
</dbReference>
<protein>
    <submittedName>
        <fullName evidence="1">Uncharacterized protein</fullName>
    </submittedName>
</protein>
<evidence type="ECO:0000313" key="1">
    <source>
        <dbReference type="EMBL" id="KZS97338.1"/>
    </source>
</evidence>
<gene>
    <name evidence="1" type="ORF">SISNIDRAFT_482252</name>
</gene>
<dbReference type="InterPro" id="IPR032675">
    <property type="entry name" value="LRR_dom_sf"/>
</dbReference>
<dbReference type="AlphaFoldDB" id="A0A164YXN0"/>
<dbReference type="SUPFAM" id="SSF52047">
    <property type="entry name" value="RNI-like"/>
    <property type="match status" value="1"/>
</dbReference>
<sequence length="511" mass="58022">MELGLSSTLAQFGSERGVSIKPLQRKFEKLNLGRSRPPPISAENWTQIFEFYVNGLADNGLDKRRTWWPLLLVCRLWQGIARRTPALWRTIWMKWPIEVIELHLTLSTPLPLILEDLSPEPIDLTVLANLVTGHWRRIERLSVLWFSEHNPSLSAFLDLCAMDQSSTMTSLSILASHSSNHGLQRVGSKHLPDLRELKFDNLGSLGPIPTFSNLRSLVIHELLIPIRKIIGILERMKMLEILDITMGPQKKGRTRSVATQNQLSSAATNIPIRLQRLKLTDYAAVEIGYLLRRLRSSFSFDVELHIINPDESDKFLVTFYPSMNLAKSLTVFPGSKISYIFDGTTEHIFTLETSMCNIFGVHLSGASWYNLRELCVHDCVGGVSLPAWRKFLTAAPYLVSVAMRSSATTFLQAVLQSKEPRFANDLRELDLRRSRDHPRNALLGILRQPGRTHLRKLWIDENSVWAASASNLRMYVEELIIEKNEPPRVPLWSKQNGGLALTTERSGFACQ</sequence>
<organism evidence="1 2">
    <name type="scientific">Sistotremastrum niveocremeum HHB9708</name>
    <dbReference type="NCBI Taxonomy" id="1314777"/>
    <lineage>
        <taxon>Eukaryota</taxon>
        <taxon>Fungi</taxon>
        <taxon>Dikarya</taxon>
        <taxon>Basidiomycota</taxon>
        <taxon>Agaricomycotina</taxon>
        <taxon>Agaricomycetes</taxon>
        <taxon>Sistotremastrales</taxon>
        <taxon>Sistotremastraceae</taxon>
        <taxon>Sertulicium</taxon>
        <taxon>Sertulicium niveocremeum</taxon>
    </lineage>
</organism>
<accession>A0A164YXN0</accession>
<reference evidence="1 2" key="1">
    <citation type="journal article" date="2016" name="Mol. Biol. Evol.">
        <title>Comparative Genomics of Early-Diverging Mushroom-Forming Fungi Provides Insights into the Origins of Lignocellulose Decay Capabilities.</title>
        <authorList>
            <person name="Nagy L.G."/>
            <person name="Riley R."/>
            <person name="Tritt A."/>
            <person name="Adam C."/>
            <person name="Daum C."/>
            <person name="Floudas D."/>
            <person name="Sun H."/>
            <person name="Yadav J.S."/>
            <person name="Pangilinan J."/>
            <person name="Larsson K.H."/>
            <person name="Matsuura K."/>
            <person name="Barry K."/>
            <person name="Labutti K."/>
            <person name="Kuo R."/>
            <person name="Ohm R.A."/>
            <person name="Bhattacharya S.S."/>
            <person name="Shirouzu T."/>
            <person name="Yoshinaga Y."/>
            <person name="Martin F.M."/>
            <person name="Grigoriev I.V."/>
            <person name="Hibbett D.S."/>
        </authorList>
    </citation>
    <scope>NUCLEOTIDE SEQUENCE [LARGE SCALE GENOMIC DNA]</scope>
    <source>
        <strain evidence="1 2">HHB9708</strain>
    </source>
</reference>